<dbReference type="KEGG" id="dalk:DSCA_63310"/>
<gene>
    <name evidence="2" type="ORF">DSCA_63310</name>
</gene>
<accession>A0A5K7YYZ2</accession>
<reference evidence="2 3" key="1">
    <citation type="submission" date="2019-11" db="EMBL/GenBank/DDBJ databases">
        <title>Comparative genomics of hydrocarbon-degrading Desulfosarcina strains.</title>
        <authorList>
            <person name="Watanabe M."/>
            <person name="Kojima H."/>
            <person name="Fukui M."/>
        </authorList>
    </citation>
    <scope>NUCLEOTIDE SEQUENCE [LARGE SCALE GENOMIC DNA]</scope>
    <source>
        <strain evidence="2 3">PL12</strain>
    </source>
</reference>
<proteinExistence type="predicted"/>
<dbReference type="AlphaFoldDB" id="A0A5K7YYZ2"/>
<evidence type="ECO:0000313" key="3">
    <source>
        <dbReference type="Proteomes" id="UP000427906"/>
    </source>
</evidence>
<evidence type="ECO:0000256" key="1">
    <source>
        <dbReference type="SAM" id="MobiDB-lite"/>
    </source>
</evidence>
<feature type="compositionally biased region" description="Basic and acidic residues" evidence="1">
    <location>
        <begin position="72"/>
        <end position="83"/>
    </location>
</feature>
<dbReference type="Proteomes" id="UP000427906">
    <property type="component" value="Chromosome"/>
</dbReference>
<evidence type="ECO:0000313" key="2">
    <source>
        <dbReference type="EMBL" id="BBO72401.1"/>
    </source>
</evidence>
<sequence length="142" mass="15353">MDQMQDTAVVVGPELIDQGLKHLADGRKRFVGQTFFLHTGLISVKVRLKKDTRGSGPHIPPGLRPPCAGRGRARDNGYGRPTEKQAAGSMTASRDPLHRCDGAGIETVLPEVKTNPCQTGLSKPEIKEYMPRAVASHGFPLT</sequence>
<dbReference type="EMBL" id="AP021874">
    <property type="protein sequence ID" value="BBO72401.1"/>
    <property type="molecule type" value="Genomic_DNA"/>
</dbReference>
<feature type="region of interest" description="Disordered" evidence="1">
    <location>
        <begin position="51"/>
        <end position="97"/>
    </location>
</feature>
<organism evidence="2 3">
    <name type="scientific">Desulfosarcina alkanivorans</name>
    <dbReference type="NCBI Taxonomy" id="571177"/>
    <lineage>
        <taxon>Bacteria</taxon>
        <taxon>Pseudomonadati</taxon>
        <taxon>Thermodesulfobacteriota</taxon>
        <taxon>Desulfobacteria</taxon>
        <taxon>Desulfobacterales</taxon>
        <taxon>Desulfosarcinaceae</taxon>
        <taxon>Desulfosarcina</taxon>
    </lineage>
</organism>
<keyword evidence="3" id="KW-1185">Reference proteome</keyword>
<name>A0A5K7YYZ2_9BACT</name>
<protein>
    <submittedName>
        <fullName evidence="2">Uncharacterized protein</fullName>
    </submittedName>
</protein>